<sequence>MPEYLAPGVYIEEVSSGNKPIEGASTSTAGMVGFTQRGPENTPTLVTSFGAFNRVFGGFIDHATLADPASGLDMLPYAVQGFFGNGGARLYVNRIVGTNATTASVQVHGTDLTQGVSTTMVGAAALGAGTIAIEDASNVAAGTVLLISDDDRTELVTATGPATGTRLLVNAPFAQAGADDDAVTVQTFTDGANFPVSGDMVAGATALALTDPTGIAAGDILRVSDTGNPDLTEYVIATTLDLPDVDQALLFAHPAATTVVDVVTAAAGAATQLDGASVAGAAALDVDPQPSIAAGDIVRLGNAFRRVLSAAETVPVSALTESHGDGVTVTASVPMFEAHARFRGAWGNDMQVRTERSSLVETATAAAAGTGETVVMLDSAFGLYEGSVLEFSTGERATVASVNRVSGEVVLTGSLGTGVGPGTVVRSVEFHLIAERIENGKVAESELFENLSMNSDHPRYAPTIVGRFDRAAIAGRESGNAGGSELIRLSDRTVDDAGVDVATADDGRIATPVAAVIWPMVGGTDDDASIDSNTFIGTASDDPGDRTGIQALENESSISIVAVPGQTDISLQKALLNHCAKMRYRFAVVETDVGDRLADARGHRQNFDTTYGAIYYPWLVIPDRFGDPGDILKIPPAGHVAGIYARTDINRGVWKAPANEVVRGILGFETALTKGEQDILNPIHVNCFRDFRTANRGLRLWGARTLSSDPEWKYVNVRRLLLFIEQSLDNGLQWAVFEPNAEPLWASVKQSISGFLTGIWRDGGLEGTSEEEAYFVNVGYNITMTQADIDNGRLIVEVGVAAVKPAEFVIIRIGQKTREATS</sequence>
<reference evidence="4 5" key="1">
    <citation type="submission" date="2024-07" db="EMBL/GenBank/DDBJ databases">
        <authorList>
            <person name="Kang M."/>
        </authorList>
    </citation>
    <scope>NUCLEOTIDE SEQUENCE [LARGE SCALE GENOMIC DNA]</scope>
    <source>
        <strain evidence="4 5">DFM31</strain>
    </source>
</reference>
<dbReference type="Pfam" id="PF17482">
    <property type="entry name" value="Phage_sheath_1C"/>
    <property type="match status" value="1"/>
</dbReference>
<proteinExistence type="inferred from homology"/>
<evidence type="ECO:0000259" key="3">
    <source>
        <dbReference type="Pfam" id="PF17482"/>
    </source>
</evidence>
<comment type="caution">
    <text evidence="4">The sequence shown here is derived from an EMBL/GenBank/DDBJ whole genome shotgun (WGS) entry which is preliminary data.</text>
</comment>
<feature type="domain" description="Tail sheath protein subtilisin-like" evidence="2">
    <location>
        <begin position="550"/>
        <end position="706"/>
    </location>
</feature>
<dbReference type="Pfam" id="PF04984">
    <property type="entry name" value="Phage_sheath_1"/>
    <property type="match status" value="1"/>
</dbReference>
<accession>A0ABV3L7C2</accession>
<keyword evidence="5" id="KW-1185">Reference proteome</keyword>
<comment type="similarity">
    <text evidence="1">Belongs to the myoviridae tail sheath protein family.</text>
</comment>
<dbReference type="InterPro" id="IPR052042">
    <property type="entry name" value="Tail_sheath_structural"/>
</dbReference>
<dbReference type="Proteomes" id="UP001553161">
    <property type="component" value="Unassembled WGS sequence"/>
</dbReference>
<protein>
    <submittedName>
        <fullName evidence="4">Phage tail sheath subtilisin-like domain-containing protein</fullName>
    </submittedName>
</protein>
<dbReference type="PANTHER" id="PTHR35861:SF1">
    <property type="entry name" value="PHAGE TAIL SHEATH PROTEIN"/>
    <property type="match status" value="1"/>
</dbReference>
<evidence type="ECO:0000259" key="2">
    <source>
        <dbReference type="Pfam" id="PF04984"/>
    </source>
</evidence>
<dbReference type="RefSeq" id="WP_366193281.1">
    <property type="nucleotide sequence ID" value="NZ_JBFBVU010000013.1"/>
</dbReference>
<evidence type="ECO:0000313" key="5">
    <source>
        <dbReference type="Proteomes" id="UP001553161"/>
    </source>
</evidence>
<dbReference type="EMBL" id="JBFBVU010000013">
    <property type="protein sequence ID" value="MEV8467472.1"/>
    <property type="molecule type" value="Genomic_DNA"/>
</dbReference>
<name>A0ABV3L7C2_9RHOB</name>
<dbReference type="InterPro" id="IPR020287">
    <property type="entry name" value="Tail_sheath_C"/>
</dbReference>
<dbReference type="InterPro" id="IPR035089">
    <property type="entry name" value="Phage_sheath_subtilisin"/>
</dbReference>
<organism evidence="4 5">
    <name type="scientific">Meridianimarinicoccus marinus</name>
    <dbReference type="NCBI Taxonomy" id="3231483"/>
    <lineage>
        <taxon>Bacteria</taxon>
        <taxon>Pseudomonadati</taxon>
        <taxon>Pseudomonadota</taxon>
        <taxon>Alphaproteobacteria</taxon>
        <taxon>Rhodobacterales</taxon>
        <taxon>Paracoccaceae</taxon>
        <taxon>Meridianimarinicoccus</taxon>
    </lineage>
</organism>
<evidence type="ECO:0000313" key="4">
    <source>
        <dbReference type="EMBL" id="MEV8467472.1"/>
    </source>
</evidence>
<dbReference type="PANTHER" id="PTHR35861">
    <property type="match status" value="1"/>
</dbReference>
<gene>
    <name evidence="4" type="ORF">AB0T83_11845</name>
</gene>
<evidence type="ECO:0000256" key="1">
    <source>
        <dbReference type="ARBA" id="ARBA00008005"/>
    </source>
</evidence>
<dbReference type="Gene3D" id="3.40.50.11780">
    <property type="match status" value="2"/>
</dbReference>
<feature type="domain" description="Tail sheath protein C-terminal" evidence="3">
    <location>
        <begin position="707"/>
        <end position="813"/>
    </location>
</feature>